<evidence type="ECO:0000313" key="3">
    <source>
        <dbReference type="Proteomes" id="UP001165378"/>
    </source>
</evidence>
<evidence type="ECO:0000256" key="1">
    <source>
        <dbReference type="SAM" id="Phobius"/>
    </source>
</evidence>
<dbReference type="RefSeq" id="WP_235054693.1">
    <property type="nucleotide sequence ID" value="NZ_JAKFHA010000014.1"/>
</dbReference>
<evidence type="ECO:0000313" key="2">
    <source>
        <dbReference type="EMBL" id="MCF2530018.1"/>
    </source>
</evidence>
<accession>A0AA41Q1U0</accession>
<keyword evidence="3" id="KW-1185">Reference proteome</keyword>
<keyword evidence="1" id="KW-1133">Transmembrane helix</keyword>
<name>A0AA41Q1U0_9ACTN</name>
<reference evidence="2" key="1">
    <citation type="submission" date="2022-01" db="EMBL/GenBank/DDBJ databases">
        <title>Genome-Based Taxonomic Classification of the Phylum Actinobacteria.</title>
        <authorList>
            <person name="Gao Y."/>
        </authorList>
    </citation>
    <scope>NUCLEOTIDE SEQUENCE</scope>
    <source>
        <strain evidence="2">KLBMP 8922</strain>
    </source>
</reference>
<dbReference type="AlphaFoldDB" id="A0AA41Q1U0"/>
<protein>
    <submittedName>
        <fullName evidence="2">Uncharacterized protein</fullName>
    </submittedName>
</protein>
<dbReference type="Proteomes" id="UP001165378">
    <property type="component" value="Unassembled WGS sequence"/>
</dbReference>
<keyword evidence="1" id="KW-0812">Transmembrane</keyword>
<dbReference type="EMBL" id="JAKFHA010000014">
    <property type="protein sequence ID" value="MCF2530018.1"/>
    <property type="molecule type" value="Genomic_DNA"/>
</dbReference>
<keyword evidence="1" id="KW-0472">Membrane</keyword>
<sequence length="66" mass="6789">MISLRLARKLGILAAALLVALLLLPVVPGADNIAMAATGLTFLGLGAVAIAVAAGKRRKCEGWHRN</sequence>
<organism evidence="2 3">
    <name type="scientific">Yinghuangia soli</name>
    <dbReference type="NCBI Taxonomy" id="2908204"/>
    <lineage>
        <taxon>Bacteria</taxon>
        <taxon>Bacillati</taxon>
        <taxon>Actinomycetota</taxon>
        <taxon>Actinomycetes</taxon>
        <taxon>Kitasatosporales</taxon>
        <taxon>Streptomycetaceae</taxon>
        <taxon>Yinghuangia</taxon>
    </lineage>
</organism>
<proteinExistence type="predicted"/>
<feature type="transmembrane region" description="Helical" evidence="1">
    <location>
        <begin position="39"/>
        <end position="55"/>
    </location>
</feature>
<comment type="caution">
    <text evidence="2">The sequence shown here is derived from an EMBL/GenBank/DDBJ whole genome shotgun (WGS) entry which is preliminary data.</text>
</comment>
<gene>
    <name evidence="2" type="ORF">LZ495_22745</name>
</gene>